<sequence length="239" mass="25913">MTAAKAQFSDWLYVARCSSAIGLMYARRPIVACQWTSSTRILFTLGSPRQRVKACTYLIRLILLSAPRTADQALGPSCIMSTAFSYQDCTAEVDEYLSSVSVSDDEPALALHWEQNALSQFVDAANSVDDSVDMPDWLTQPRGSITADSIVEDMMAFLATKAGGRFGRVLLAPNSVVQFGQLCGMFAYIENDAFVRAAAAGMSDGATLAKVFCLTKGSASAAVPMEFPPRENQSRRLFS</sequence>
<dbReference type="EMBL" id="KI686998">
    <property type="protein sequence ID" value="ETK83455.1"/>
    <property type="molecule type" value="Genomic_DNA"/>
</dbReference>
<reference evidence="1" key="1">
    <citation type="submission" date="2013-11" db="EMBL/GenBank/DDBJ databases">
        <title>The Genome Sequence of Phytophthora parasitica CJ02B3.</title>
        <authorList>
            <consortium name="The Broad Institute Genomics Platform"/>
            <person name="Russ C."/>
            <person name="Tyler B."/>
            <person name="Panabieres F."/>
            <person name="Shan W."/>
            <person name="Tripathy S."/>
            <person name="Grunwald N."/>
            <person name="Machado M."/>
            <person name="Johnson C.S."/>
            <person name="Arredondo F."/>
            <person name="Hong C."/>
            <person name="Coffey M."/>
            <person name="Young S.K."/>
            <person name="Zeng Q."/>
            <person name="Gargeya S."/>
            <person name="Fitzgerald M."/>
            <person name="Abouelleil A."/>
            <person name="Alvarado L."/>
            <person name="Chapman S.B."/>
            <person name="Gainer-Dewar J."/>
            <person name="Goldberg J."/>
            <person name="Griggs A."/>
            <person name="Gujja S."/>
            <person name="Hansen M."/>
            <person name="Howarth C."/>
            <person name="Imamovic A."/>
            <person name="Ireland A."/>
            <person name="Larimer J."/>
            <person name="McCowan C."/>
            <person name="Murphy C."/>
            <person name="Pearson M."/>
            <person name="Poon T.W."/>
            <person name="Priest M."/>
            <person name="Roberts A."/>
            <person name="Saif S."/>
            <person name="Shea T."/>
            <person name="Sykes S."/>
            <person name="Wortman J."/>
            <person name="Nusbaum C."/>
            <person name="Birren B."/>
        </authorList>
    </citation>
    <scope>NUCLEOTIDE SEQUENCE [LARGE SCALE GENOMIC DNA]</scope>
    <source>
        <strain evidence="1">CJ02B3</strain>
    </source>
</reference>
<dbReference type="EMBL" id="KI673673">
    <property type="protein sequence ID" value="ETL36865.1"/>
    <property type="molecule type" value="Genomic_DNA"/>
</dbReference>
<dbReference type="Proteomes" id="UP000053236">
    <property type="component" value="Unassembled WGS sequence"/>
</dbReference>
<proteinExistence type="predicted"/>
<dbReference type="Proteomes" id="UP000053864">
    <property type="component" value="Unassembled WGS sequence"/>
</dbReference>
<evidence type="ECO:0000313" key="1">
    <source>
        <dbReference type="EMBL" id="ETK83455.1"/>
    </source>
</evidence>
<evidence type="ECO:0000313" key="2">
    <source>
        <dbReference type="EMBL" id="ETL36865.1"/>
    </source>
</evidence>
<name>W2IRU4_PHYNI</name>
<protein>
    <submittedName>
        <fullName evidence="2">Uncharacterized protein</fullName>
    </submittedName>
</protein>
<dbReference type="VEuPathDB" id="FungiDB:PPTG_12841"/>
<reference evidence="2" key="2">
    <citation type="submission" date="2013-11" db="EMBL/GenBank/DDBJ databases">
        <title>The Genome Sequence of Phytophthora parasitica CJ05E6.</title>
        <authorList>
            <consortium name="The Broad Institute Genomics Platform"/>
            <person name="Russ C."/>
            <person name="Tyler B."/>
            <person name="Panabieres F."/>
            <person name="Shan W."/>
            <person name="Tripathy S."/>
            <person name="Grunwald N."/>
            <person name="Machado M."/>
            <person name="Johnson C.S."/>
            <person name="Arredondo F."/>
            <person name="Hong C."/>
            <person name="Coffey M."/>
            <person name="Young S.K."/>
            <person name="Zeng Q."/>
            <person name="Gargeya S."/>
            <person name="Fitzgerald M."/>
            <person name="Abouelleil A."/>
            <person name="Alvarado L."/>
            <person name="Chapman S.B."/>
            <person name="Gainer-Dewar J."/>
            <person name="Goldberg J."/>
            <person name="Griggs A."/>
            <person name="Gujja S."/>
            <person name="Hansen M."/>
            <person name="Howarth C."/>
            <person name="Imamovic A."/>
            <person name="Ireland A."/>
            <person name="Larimer J."/>
            <person name="McCowan C."/>
            <person name="Murphy C."/>
            <person name="Pearson M."/>
            <person name="Poon T.W."/>
            <person name="Priest M."/>
            <person name="Roberts A."/>
            <person name="Saif S."/>
            <person name="Shea T."/>
            <person name="Sykes S."/>
            <person name="Wortman J."/>
            <person name="Nusbaum C."/>
            <person name="Birren B."/>
        </authorList>
    </citation>
    <scope>NUCLEOTIDE SEQUENCE [LARGE SCALE GENOMIC DNA]</scope>
    <source>
        <strain evidence="2">CJ05E6</strain>
    </source>
</reference>
<gene>
    <name evidence="1" type="ORF">L915_11325</name>
    <name evidence="2" type="ORF">L916_11227</name>
</gene>
<organism evidence="2">
    <name type="scientific">Phytophthora nicotianae</name>
    <name type="common">Potato buckeye rot agent</name>
    <name type="synonym">Phytophthora parasitica</name>
    <dbReference type="NCBI Taxonomy" id="4792"/>
    <lineage>
        <taxon>Eukaryota</taxon>
        <taxon>Sar</taxon>
        <taxon>Stramenopiles</taxon>
        <taxon>Oomycota</taxon>
        <taxon>Peronosporomycetes</taxon>
        <taxon>Peronosporales</taxon>
        <taxon>Peronosporaceae</taxon>
        <taxon>Phytophthora</taxon>
    </lineage>
</organism>
<dbReference type="AlphaFoldDB" id="W2IRU4"/>
<accession>W2IRU4</accession>